<feature type="signal peptide" evidence="1">
    <location>
        <begin position="1"/>
        <end position="30"/>
    </location>
</feature>
<evidence type="ECO:0000313" key="4">
    <source>
        <dbReference type="EMBL" id="QFZ17268.1"/>
    </source>
</evidence>
<dbReference type="PANTHER" id="PTHR43606">
    <property type="entry name" value="PHOSPHATASE, PUTATIVE (AFU_ORTHOLOGUE AFUA_6G08710)-RELATED"/>
    <property type="match status" value="1"/>
</dbReference>
<dbReference type="InterPro" id="IPR029052">
    <property type="entry name" value="Metallo-depent_PP-like"/>
</dbReference>
<dbReference type="Gene3D" id="2.60.40.380">
    <property type="entry name" value="Purple acid phosphatase-like, N-terminal"/>
    <property type="match status" value="1"/>
</dbReference>
<sequence>MPHTHPRRNALRLGAFAGVALLAPALPASAAGAGDGPFRHGVASGDPLPDRVVLWTRVTPTEDSAPGSGAGPVAAVGYEVASDAGFRHVVRRGGVVTGPERDHTVKVDVTGLRPDRWYFYRFTFRGGHSPTGRTRTAPAHHAEVAGLRFGVVSCSSWVAGHFAAYRHLAERDDLDAVVHLGDYLYEDYVGTRHRTHEPPHEAVSLTDYRVRHAQYKTDPDLRALHAAYPWIITWDDHEWAENSWAGGANGHDEATEGPWRQRKAAALRAYREWMPVRLDGDRIHRRLRFGTLAELTMLDLRSYRSEQVDEGRVDDPARTMTGPEQMAFLREGLLNPEVRWKLVGNSVIFSPLLLPATPQAGAVAELVGPTINNDQWDGYRHERRELVALLAEHDVRDTVFLTGDVHSSWAFDVPVDEALYPLTGTVATELVVPSVTSDNIDELLGVPPRTASLALETALHGLNRHLRFVELDSHGYAVLEVGPERVRMDWWFLAERTDPGSAATLAKTAYVESGAQRIS</sequence>
<evidence type="ECO:0000259" key="2">
    <source>
        <dbReference type="Pfam" id="PF09423"/>
    </source>
</evidence>
<dbReference type="Gene3D" id="3.60.21.70">
    <property type="entry name" value="PhoD-like phosphatase"/>
    <property type="match status" value="1"/>
</dbReference>
<protein>
    <submittedName>
        <fullName evidence="4">Alkaline phosphatase</fullName>
    </submittedName>
</protein>
<dbReference type="Proteomes" id="UP000325787">
    <property type="component" value="Chromosome"/>
</dbReference>
<proteinExistence type="predicted"/>
<dbReference type="OrthoDB" id="327733at2"/>
<dbReference type="InterPro" id="IPR006311">
    <property type="entry name" value="TAT_signal"/>
</dbReference>
<accession>A0A5Q0GTE5</accession>
<dbReference type="InterPro" id="IPR018946">
    <property type="entry name" value="PhoD-like_MPP"/>
</dbReference>
<dbReference type="InterPro" id="IPR038607">
    <property type="entry name" value="PhoD-like_sf"/>
</dbReference>
<name>A0A5Q0GTE5_SACSY</name>
<feature type="chain" id="PRO_5024973282" evidence="1">
    <location>
        <begin position="31"/>
        <end position="519"/>
    </location>
</feature>
<dbReference type="Pfam" id="PF16655">
    <property type="entry name" value="PhoD_N"/>
    <property type="match status" value="1"/>
</dbReference>
<dbReference type="CDD" id="cd07389">
    <property type="entry name" value="MPP_PhoD"/>
    <property type="match status" value="1"/>
</dbReference>
<dbReference type="AlphaFoldDB" id="A0A5Q0GTE5"/>
<evidence type="ECO:0000313" key="5">
    <source>
        <dbReference type="Proteomes" id="UP000325787"/>
    </source>
</evidence>
<organism evidence="4 5">
    <name type="scientific">Saccharothrix syringae</name>
    <name type="common">Nocardiopsis syringae</name>
    <dbReference type="NCBI Taxonomy" id="103733"/>
    <lineage>
        <taxon>Bacteria</taxon>
        <taxon>Bacillati</taxon>
        <taxon>Actinomycetota</taxon>
        <taxon>Actinomycetes</taxon>
        <taxon>Pseudonocardiales</taxon>
        <taxon>Pseudonocardiaceae</taxon>
        <taxon>Saccharothrix</taxon>
    </lineage>
</organism>
<dbReference type="Pfam" id="PF09423">
    <property type="entry name" value="PhoD"/>
    <property type="match status" value="1"/>
</dbReference>
<dbReference type="PANTHER" id="PTHR43606:SF2">
    <property type="entry name" value="ALKALINE PHOSPHATASE FAMILY PROTEIN (AFU_ORTHOLOGUE AFUA_5G03860)"/>
    <property type="match status" value="1"/>
</dbReference>
<dbReference type="InterPro" id="IPR052900">
    <property type="entry name" value="Phospholipid_Metab_Enz"/>
</dbReference>
<dbReference type="KEGG" id="ssyi:EKG83_07115"/>
<reference evidence="5" key="1">
    <citation type="journal article" date="2021" name="Curr. Microbiol.">
        <title>Complete genome of nocamycin-producing strain Saccharothrix syringae NRRL B-16468 reveals the biosynthetic potential for secondary metabolites.</title>
        <authorList>
            <person name="Mo X."/>
            <person name="Yang S."/>
        </authorList>
    </citation>
    <scope>NUCLEOTIDE SEQUENCE [LARGE SCALE GENOMIC DNA]</scope>
    <source>
        <strain evidence="5">ATCC 51364 / DSM 43886 / JCM 6844 / KCTC 9398 / NBRC 14523 / NRRL B-16468 / INA 2240</strain>
    </source>
</reference>
<dbReference type="EMBL" id="CP034550">
    <property type="protein sequence ID" value="QFZ17268.1"/>
    <property type="molecule type" value="Genomic_DNA"/>
</dbReference>
<evidence type="ECO:0000259" key="3">
    <source>
        <dbReference type="Pfam" id="PF16655"/>
    </source>
</evidence>
<keyword evidence="5" id="KW-1185">Reference proteome</keyword>
<gene>
    <name evidence="4" type="ORF">EKG83_07115</name>
</gene>
<feature type="domain" description="PhoD-like phosphatase metallophosphatase" evidence="2">
    <location>
        <begin position="149"/>
        <end position="490"/>
    </location>
</feature>
<feature type="domain" description="Phospholipase D N-terminal" evidence="3">
    <location>
        <begin position="40"/>
        <end position="136"/>
    </location>
</feature>
<dbReference type="RefSeq" id="WP_051764380.1">
    <property type="nucleotide sequence ID" value="NZ_CP034550.1"/>
</dbReference>
<dbReference type="InterPro" id="IPR032093">
    <property type="entry name" value="PhoD_N"/>
</dbReference>
<dbReference type="SUPFAM" id="SSF56300">
    <property type="entry name" value="Metallo-dependent phosphatases"/>
    <property type="match status" value="1"/>
</dbReference>
<dbReference type="PROSITE" id="PS51318">
    <property type="entry name" value="TAT"/>
    <property type="match status" value="1"/>
</dbReference>
<keyword evidence="1" id="KW-0732">Signal</keyword>
<evidence type="ECO:0000256" key="1">
    <source>
        <dbReference type="SAM" id="SignalP"/>
    </source>
</evidence>